<reference evidence="1" key="1">
    <citation type="journal article" date="2021" name="Sci. Adv.">
        <title>The American lobster genome reveals insights on longevity, neural, and immune adaptations.</title>
        <authorList>
            <person name="Polinski J.M."/>
            <person name="Zimin A.V."/>
            <person name="Clark K.F."/>
            <person name="Kohn A.B."/>
            <person name="Sadowski N."/>
            <person name="Timp W."/>
            <person name="Ptitsyn A."/>
            <person name="Khanna P."/>
            <person name="Romanova D.Y."/>
            <person name="Williams P."/>
            <person name="Greenwood S.J."/>
            <person name="Moroz L.L."/>
            <person name="Walt D.R."/>
            <person name="Bodnar A.G."/>
        </authorList>
    </citation>
    <scope>NUCLEOTIDE SEQUENCE</scope>
    <source>
        <strain evidence="1">GMGI-L3</strain>
    </source>
</reference>
<evidence type="ECO:0000313" key="1">
    <source>
        <dbReference type="EMBL" id="KAG7154985.1"/>
    </source>
</evidence>
<sequence length="79" mass="8913">MRYTLITTLVVDEPGWRCILVVTLSDNEDKVEESLGMEVYKVPSESNLIKVYIVNLLLLDPYSGELEQFRGIPGIANVI</sequence>
<organism evidence="1 2">
    <name type="scientific">Homarus americanus</name>
    <name type="common">American lobster</name>
    <dbReference type="NCBI Taxonomy" id="6706"/>
    <lineage>
        <taxon>Eukaryota</taxon>
        <taxon>Metazoa</taxon>
        <taxon>Ecdysozoa</taxon>
        <taxon>Arthropoda</taxon>
        <taxon>Crustacea</taxon>
        <taxon>Multicrustacea</taxon>
        <taxon>Malacostraca</taxon>
        <taxon>Eumalacostraca</taxon>
        <taxon>Eucarida</taxon>
        <taxon>Decapoda</taxon>
        <taxon>Pleocyemata</taxon>
        <taxon>Astacidea</taxon>
        <taxon>Nephropoidea</taxon>
        <taxon>Nephropidae</taxon>
        <taxon>Homarus</taxon>
    </lineage>
</organism>
<accession>A0A8J5MKW7</accession>
<gene>
    <name evidence="1" type="ORF">Hamer_G015576</name>
</gene>
<name>A0A8J5MKW7_HOMAM</name>
<dbReference type="Proteomes" id="UP000747542">
    <property type="component" value="Unassembled WGS sequence"/>
</dbReference>
<dbReference type="AlphaFoldDB" id="A0A8J5MKW7"/>
<keyword evidence="2" id="KW-1185">Reference proteome</keyword>
<proteinExistence type="predicted"/>
<dbReference type="EMBL" id="JAHLQT010043233">
    <property type="protein sequence ID" value="KAG7154985.1"/>
    <property type="molecule type" value="Genomic_DNA"/>
</dbReference>
<comment type="caution">
    <text evidence="1">The sequence shown here is derived from an EMBL/GenBank/DDBJ whole genome shotgun (WGS) entry which is preliminary data.</text>
</comment>
<protein>
    <submittedName>
        <fullName evidence="1">Uncharacterized protein</fullName>
    </submittedName>
</protein>
<evidence type="ECO:0000313" key="2">
    <source>
        <dbReference type="Proteomes" id="UP000747542"/>
    </source>
</evidence>